<dbReference type="CDD" id="cd06503">
    <property type="entry name" value="ATP-synt_Fo_b"/>
    <property type="match status" value="1"/>
</dbReference>
<feature type="compositionally biased region" description="Polar residues" evidence="1">
    <location>
        <begin position="1440"/>
        <end position="1451"/>
    </location>
</feature>
<sequence>MPQEGRFFLDPQKFSILADRVRSWAPAILAHCNDEDESRALRMDILDTISFLERGQRCLETKTSGHVQYPSQTLISAACLGNLLGSNEHVCNVVPLSLQVALPGVDLSNLLRNASFPKASTIGRAGSALDFAFLLECRERWCNVPCLHYAWADSSPQCGREWFMLMHTSVCMDAVVNACNAANMLTRCRPDLSDHFEAEDADVEQQPRLHTVLLDAIHTHKCIPVALGSGKVSVEDKTSCLLHAMSLECSSRVGLRCHLDNVVSWTTDLGVEAQLPQFQAKHLDSILPTYVHQTLESDLADEDQETVGDADAFPIMPKALLTPGGLHITHNARQDLRTKMLWFDKFWDHLKAVAALLVPQHLRERIIARLVRGTASAEHEHLFASLSLPALYEKRWQVVAKFLKNLLPHFRLLKRVWNLQDFLIDGKDAEGDVGASFDVALADPMFCSYVFMVDGVQNILLNLERWLENCACHEHLFTTLSSKRQRKKRGQLFGGAVRFVDCPMRGKRAPELAAGKLEDTIAELSTAALNLFSDQMDFRITPADRAVLMQDFDFAKQHLHVVLVAKFGFWRQIPWRLAGLSHHWPSVARRIAQDCLEEFDASMSKPGMTLEHHHPLSVRFLSETGMREDLQRFANGGCMTDQLMFAVASLRFIPVVERCVEALHRDVKVAAKHIRLGPTKVSLSFRMREILDLSSFEEGFPARLQTCFDLTRQPKKAAAALGLLSHPIFLPLLRDGCTDVCVWLAALVRAVHRCDLETQFSDMHEARSTHFRKRKVLEAEAEKLHDTKLSVPRTYEDIFKRAIVDHFRAMAGSDVFFTLPVLVDDSAGYEVAPFLGPAEKRLCLRGADEEPLEIVEMAEGADHGREELHFRLLHGFPARMKSMLRPVASTPVFAKDAVMIAVHKCVYNAEGVPQIDIATQDVPHILTSLESCPLNVLRTQFTCASTSRDVRYSLPGLPNIRQSDLVECVTHLLNARALPGGEPTAVSTFPTDLIMSLIDRGLVCRSGQSDRILMSECALPQVRVMCPLHEPKQVCSLRNSDISQYDLMELILALEQNGWSWKKMPSKKNAREALCHEPGKELVWYSQSHSVSKAYLQCLLLSDDLFEKGLARIPHWVEKPGEIYPALLKGEGPQPGRAVPMPALEPDIPVEALQDVAVAEPGQAVAHLSLQEGDHAGHDPTDSIDGLLDLLDEDMPRSNQSDDADRSEGYSASPPIDSPVNQSDDADRSEGHSASPPINSPVVDAQSLHSPMDDAVDEAAAALDAAPVEDEGSQPRLGKPANFGVFRLTVKQPSEKAGRKFGGVEARCPFHKKNNRTDCKKYLQLRSADPEEFSKCVRALKMWCNSASRYNRQRLHLQHHVSIDAAPAEEVVAAGCIVVGPAGAVQGDDVLDAEAGMAGQTLLTQLMPLVLETVQKAPLRLSCLLMASFAPDIDDEDVSISDQQDTPQKWTSGKEPDSAESKFKGRHKVETTKKGAKTCRACQKSRPLSDFALNQTVDKDCKKALDVISKKARQQGKVEWFKNVKADPKKLRSLVTSYRQASQEAEKAGQKKSTWNLAEYIEEVRASTETVGTSRGKMMWQDQAIEFWRSTDGGALTKQEAASKWDELVATYEALGIPHDHKGPAKASLRLRIHTEDLVDDVKRVAKEKKVVMHGQQTKKATAEDVEKMSKSLMVNHDKIQGGVSESEAARSFVSSDNMDGISITLNDVSLLVPDEDAQDEAEEDAEEKDEEGEEDTTEKKSKKKWFDRDREVNKAQRQMSTALSQVQTKASAVKEQLEKVLAEVAALPTNQQESLKGEEVIGQARLECLQKLYGSEEALQTHIRSIASKALSSARSSTGTAADPSICLGLAAPCQSYQKLITFEACKSTAGRVLDCSDLEGIERVKKEAADARSPIVELVSACKSATGDITKALKLVRDGPKKAKAAAKNAAHRSVTSLTPSDVFKHSESSQKVQVVEQIEEDPVKEEAFNPDVPVMFACKADEHASFEKEDCVKRFMFTDFLTVFSSQGPAQKCDRAHRRFPAGSDIADVVSKRLRYICSAACPTPDELQNNESLTQSLEAMAVIIGKNTVTCSPEKSHAGSLRLGLQGTREVILVREKLLYDVLGQPTLKAAKQALLGMDDALAAKLKLYSCTLGKGQALYTPPGWIFVERVMSEMHWVGFRAGCCITSLQISSDLKWLSQSWAMDDPVILSFLKVTDEVLHSAPVTPAVQRRAPLEVKSDMADAAEAGIEAARMAEDEAKKKDEAQRLQEEADRGAKEVEEAQRLQDEADRQAKEAEEARRLQEEADRKAKEAEEAQRLQDEADRKVKEAEAAQRLQEEADRQAKEAEEAQRLQDEADRQAKEAEKARRLQEEADRKAKEAEEAQRLQEEADRKAKEAEEDQRLQKEADRKAKEAEAAQRLQEEADRKAKEAECKVKEEEKAKKLKEEADRKAKQAEAARKAKDSETRRLEKDKKAKKDTKEAQKPNVADDPASKRRRTKLKNLSTSQKNIKLHLTTAYSGVGFGEAAAAMVADAFNRLSLFKVEVVLHSQTEIDSACQEVLSAPHVFVDLCHRVDTHVVATLKKMQEQKRKRLQQDPNLSKGTLGREFLKEAAAYLNGLDSSVFCTFAWCCKCNAFCEWAPQVGPSQDGLIELWLELAGNTCTPWSARGKGLGYLDEASIPSFIWAFSLKKTSRSPDAVVNECTPRWPATEFFSEVFDDAVVETANFSPTDMGIPVNRPRAYSIVTLNELTQKKPYRFGVELLQKVAFCNLILKGSVFLTASEEEVGEYMNGLAERRSLPERVDGRPYRCLAVMDFGDRQRLQQYVEMLQSKHPISFDWDINVDLAQAPPFGSAHTVLPTIIRNSKLYNMKGKRFFLPGELLSAHGVHPLVSSLVPDSLLQLCEGHPAKAHKMIGNSMCIPQVGAVLACTLLNFM</sequence>
<reference evidence="2" key="1">
    <citation type="submission" date="2022-10" db="EMBL/GenBank/DDBJ databases">
        <authorList>
            <person name="Chen Y."/>
            <person name="Dougan E. K."/>
            <person name="Chan C."/>
            <person name="Rhodes N."/>
            <person name="Thang M."/>
        </authorList>
    </citation>
    <scope>NUCLEOTIDE SEQUENCE</scope>
</reference>
<dbReference type="Proteomes" id="UP001152797">
    <property type="component" value="Unassembled WGS sequence"/>
</dbReference>
<dbReference type="EMBL" id="CAMXCT010002890">
    <property type="protein sequence ID" value="CAI4001134.1"/>
    <property type="molecule type" value="Genomic_DNA"/>
</dbReference>
<feature type="compositionally biased region" description="Polar residues" evidence="1">
    <location>
        <begin position="1756"/>
        <end position="1765"/>
    </location>
</feature>
<evidence type="ECO:0000313" key="4">
    <source>
        <dbReference type="Proteomes" id="UP001152797"/>
    </source>
</evidence>
<comment type="caution">
    <text evidence="2">The sequence shown here is derived from an EMBL/GenBank/DDBJ whole genome shotgun (WGS) entry which is preliminary data.</text>
</comment>
<dbReference type="CDD" id="cd22249">
    <property type="entry name" value="UDM1_RNF168_RNF169-like"/>
    <property type="match status" value="1"/>
</dbReference>
<name>A0A9P1G4X8_9DINO</name>
<protein>
    <submittedName>
        <fullName evidence="3">Titin homolog</fullName>
    </submittedName>
</protein>
<feature type="compositionally biased region" description="Basic and acidic residues" evidence="1">
    <location>
        <begin position="1452"/>
        <end position="1473"/>
    </location>
</feature>
<evidence type="ECO:0000313" key="3">
    <source>
        <dbReference type="EMBL" id="CAL4788446.1"/>
    </source>
</evidence>
<dbReference type="GO" id="GO:0019843">
    <property type="term" value="F:rRNA binding"/>
    <property type="evidence" value="ECO:0007669"/>
    <property type="project" value="TreeGrafter"/>
</dbReference>
<dbReference type="InterPro" id="IPR029063">
    <property type="entry name" value="SAM-dependent_MTases_sf"/>
</dbReference>
<reference evidence="3 4" key="2">
    <citation type="submission" date="2024-05" db="EMBL/GenBank/DDBJ databases">
        <authorList>
            <person name="Chen Y."/>
            <person name="Shah S."/>
            <person name="Dougan E. K."/>
            <person name="Thang M."/>
            <person name="Chan C."/>
        </authorList>
    </citation>
    <scope>NUCLEOTIDE SEQUENCE [LARGE SCALE GENOMIC DNA]</scope>
</reference>
<organism evidence="2">
    <name type="scientific">Cladocopium goreaui</name>
    <dbReference type="NCBI Taxonomy" id="2562237"/>
    <lineage>
        <taxon>Eukaryota</taxon>
        <taxon>Sar</taxon>
        <taxon>Alveolata</taxon>
        <taxon>Dinophyceae</taxon>
        <taxon>Suessiales</taxon>
        <taxon>Symbiodiniaceae</taxon>
        <taxon>Cladocopium</taxon>
    </lineage>
</organism>
<feature type="region of interest" description="Disordered" evidence="1">
    <location>
        <begin position="1708"/>
        <end position="1765"/>
    </location>
</feature>
<feature type="region of interest" description="Disordered" evidence="1">
    <location>
        <begin position="1437"/>
        <end position="1476"/>
    </location>
</feature>
<dbReference type="GO" id="GO:0000027">
    <property type="term" value="P:ribosomal large subunit assembly"/>
    <property type="evidence" value="ECO:0007669"/>
    <property type="project" value="TreeGrafter"/>
</dbReference>
<gene>
    <name evidence="2" type="ORF">C1SCF055_LOCUS27207</name>
</gene>
<feature type="region of interest" description="Disordered" evidence="1">
    <location>
        <begin position="1193"/>
        <end position="1245"/>
    </location>
</feature>
<dbReference type="InterPro" id="IPR045112">
    <property type="entry name" value="PPAN-like"/>
</dbReference>
<dbReference type="CDD" id="cd22265">
    <property type="entry name" value="UDM1_RNF168"/>
    <property type="match status" value="1"/>
</dbReference>
<dbReference type="EMBL" id="CAMXCT020002890">
    <property type="protein sequence ID" value="CAL1154509.1"/>
    <property type="molecule type" value="Genomic_DNA"/>
</dbReference>
<feature type="region of interest" description="Disordered" evidence="1">
    <location>
        <begin position="2239"/>
        <end position="2490"/>
    </location>
</feature>
<evidence type="ECO:0000256" key="1">
    <source>
        <dbReference type="SAM" id="MobiDB-lite"/>
    </source>
</evidence>
<dbReference type="EMBL" id="CAMXCT030002890">
    <property type="protein sequence ID" value="CAL4788446.1"/>
    <property type="molecule type" value="Genomic_DNA"/>
</dbReference>
<keyword evidence="4" id="KW-1185">Reference proteome</keyword>
<dbReference type="PANTHER" id="PTHR12661">
    <property type="entry name" value="PETER PAN-RELATED"/>
    <property type="match status" value="1"/>
</dbReference>
<proteinExistence type="predicted"/>
<dbReference type="SUPFAM" id="SSF53335">
    <property type="entry name" value="S-adenosyl-L-methionine-dependent methyltransferases"/>
    <property type="match status" value="1"/>
</dbReference>
<feature type="compositionally biased region" description="Acidic residues" evidence="1">
    <location>
        <begin position="1714"/>
        <end position="1737"/>
    </location>
</feature>
<feature type="compositionally biased region" description="Basic and acidic residues" evidence="1">
    <location>
        <begin position="1745"/>
        <end position="1755"/>
    </location>
</feature>
<evidence type="ECO:0000313" key="2">
    <source>
        <dbReference type="EMBL" id="CAI4001134.1"/>
    </source>
</evidence>
<dbReference type="OrthoDB" id="420400at2759"/>
<accession>A0A9P1G4X8</accession>
<dbReference type="PANTHER" id="PTHR12661:SF5">
    <property type="entry name" value="SUPPRESSOR OF SWI4 1 HOMOLOG"/>
    <property type="match status" value="1"/>
</dbReference>
<feature type="compositionally biased region" description="Basic and acidic residues" evidence="1">
    <location>
        <begin position="2239"/>
        <end position="2468"/>
    </location>
</feature>
<dbReference type="GO" id="GO:0030687">
    <property type="term" value="C:preribosome, large subunit precursor"/>
    <property type="evidence" value="ECO:0007669"/>
    <property type="project" value="TreeGrafter"/>
</dbReference>